<evidence type="ECO:0000313" key="4">
    <source>
        <dbReference type="Proteomes" id="UP000230971"/>
    </source>
</evidence>
<comment type="caution">
    <text evidence="1">The sequence shown here is derived from an EMBL/GenBank/DDBJ whole genome shotgun (WGS) entry which is preliminary data.</text>
</comment>
<accession>A0A1X1RS37</accession>
<protein>
    <recommendedName>
        <fullName evidence="5">DUF559 domain-containing protein</fullName>
    </recommendedName>
</protein>
<dbReference type="Proteomes" id="UP000193907">
    <property type="component" value="Unassembled WGS sequence"/>
</dbReference>
<dbReference type="EMBL" id="LQOM01000024">
    <property type="protein sequence ID" value="ORV14598.1"/>
    <property type="molecule type" value="Genomic_DNA"/>
</dbReference>
<keyword evidence="3" id="KW-1185">Reference proteome</keyword>
<dbReference type="Proteomes" id="UP000230971">
    <property type="component" value="Unassembled WGS sequence"/>
</dbReference>
<gene>
    <name evidence="1" type="ORF">AWB95_08135</name>
    <name evidence="2" type="ORF">CQY23_15635</name>
</gene>
<dbReference type="AlphaFoldDB" id="A0A1X1RS37"/>
<name>A0A1X1RS37_MYCCE</name>
<evidence type="ECO:0000313" key="3">
    <source>
        <dbReference type="Proteomes" id="UP000193907"/>
    </source>
</evidence>
<sequence>MGEVFVGSQALAAGRLTRHELQRWYRPIYRGVYVPKRHVPSLRDRTVGALLTCRRQAVVSGIAASALHGAKWVDADTPVELLAPNARPQSGLLVRNESLAEDEITWVAGIPVTTPARTAFDIGRHLQRDDAVARLDALMYATPFSVEDVLLVAKRYPGARGLRRLRAALELVDGGAASPKETWLRLLLIDAGFPRPATQIPVFEGWRLFRTLDMGWEDLKVAAEYDGDQHRTNRAQYVKDVRCQRKLQRLGWIVVRVIAEDRNADVISRVDDALSQRGYRRG</sequence>
<organism evidence="1 3">
    <name type="scientific">Mycobacterium celatum</name>
    <dbReference type="NCBI Taxonomy" id="28045"/>
    <lineage>
        <taxon>Bacteria</taxon>
        <taxon>Bacillati</taxon>
        <taxon>Actinomycetota</taxon>
        <taxon>Actinomycetes</taxon>
        <taxon>Mycobacteriales</taxon>
        <taxon>Mycobacteriaceae</taxon>
        <taxon>Mycobacterium</taxon>
    </lineage>
</organism>
<reference evidence="2 4" key="2">
    <citation type="journal article" date="2017" name="Infect. Genet. Evol.">
        <title>The new phylogeny of the genus Mycobacterium: The old and the news.</title>
        <authorList>
            <person name="Tortoli E."/>
            <person name="Fedrizzi T."/>
            <person name="Meehan C.J."/>
            <person name="Trovato A."/>
            <person name="Grottola A."/>
            <person name="Giacobazzi E."/>
            <person name="Serpini G.F."/>
            <person name="Tagliazucchi S."/>
            <person name="Fabio A."/>
            <person name="Bettua C."/>
            <person name="Bertorelli R."/>
            <person name="Frascaro F."/>
            <person name="De Sanctis V."/>
            <person name="Pecorari M."/>
            <person name="Jousson O."/>
            <person name="Segata N."/>
            <person name="Cirillo D.M."/>
        </authorList>
    </citation>
    <scope>NUCLEOTIDE SEQUENCE [LARGE SCALE GENOMIC DNA]</scope>
    <source>
        <strain evidence="2 4">NCTC 12882</strain>
    </source>
</reference>
<evidence type="ECO:0000313" key="1">
    <source>
        <dbReference type="EMBL" id="ORV14598.1"/>
    </source>
</evidence>
<dbReference type="Gene3D" id="3.40.960.10">
    <property type="entry name" value="VSR Endonuclease"/>
    <property type="match status" value="1"/>
</dbReference>
<dbReference type="OrthoDB" id="3173471at2"/>
<dbReference type="EMBL" id="PDKV01000020">
    <property type="protein sequence ID" value="PIB78013.1"/>
    <property type="molecule type" value="Genomic_DNA"/>
</dbReference>
<reference evidence="1 3" key="1">
    <citation type="submission" date="2016-01" db="EMBL/GenBank/DDBJ databases">
        <title>The new phylogeny of the genus Mycobacterium.</title>
        <authorList>
            <person name="Tarcisio F."/>
            <person name="Conor M."/>
            <person name="Antonella G."/>
            <person name="Elisabetta G."/>
            <person name="Giulia F.S."/>
            <person name="Sara T."/>
            <person name="Anna F."/>
            <person name="Clotilde B."/>
            <person name="Roberto B."/>
            <person name="Veronica D.S."/>
            <person name="Fabio R."/>
            <person name="Monica P."/>
            <person name="Olivier J."/>
            <person name="Enrico T."/>
            <person name="Nicola S."/>
        </authorList>
    </citation>
    <scope>NUCLEOTIDE SEQUENCE [LARGE SCALE GENOMIC DNA]</scope>
    <source>
        <strain evidence="1 3">DSM 44243</strain>
    </source>
</reference>
<proteinExistence type="predicted"/>
<evidence type="ECO:0000313" key="2">
    <source>
        <dbReference type="EMBL" id="PIB78013.1"/>
    </source>
</evidence>
<dbReference type="STRING" id="28045.AWB95_08135"/>
<evidence type="ECO:0008006" key="5">
    <source>
        <dbReference type="Google" id="ProtNLM"/>
    </source>
</evidence>
<dbReference type="RefSeq" id="WP_062539183.1">
    <property type="nucleotide sequence ID" value="NZ_BBUN01000087.1"/>
</dbReference>